<dbReference type="Gene3D" id="3.30.160.60">
    <property type="entry name" value="Classic Zinc Finger"/>
    <property type="match status" value="2"/>
</dbReference>
<proteinExistence type="predicted"/>
<dbReference type="InterPro" id="IPR013087">
    <property type="entry name" value="Znf_C2H2_type"/>
</dbReference>
<dbReference type="GO" id="GO:0003676">
    <property type="term" value="F:nucleic acid binding"/>
    <property type="evidence" value="ECO:0007669"/>
    <property type="project" value="InterPro"/>
</dbReference>
<dbReference type="PANTHER" id="PTHR47487:SF8">
    <property type="entry name" value="OS08G0270900 PROTEIN"/>
    <property type="match status" value="1"/>
</dbReference>
<sequence length="339" mass="37232">MENAAPVDLSSSSTENLAEMPSFLIPSPRPHSSLFEPFSDISNKLIVPKITVSIPDPVHVKPEFPVLTKNDSFNVKSAALTGSGTATGPPCAITPFYCEDCKIYFNSLASMSQHKDGRRHRYAINSIIKKIRSTPDKRCGDYFCDTCRLTFDSEAMLRSHLSGRKHLARVSLVKMCGELQQPKILTDCSQKDESVSFPSFFTGLSDAALPSTHSDVDENCANPMPSSVCSAPSETFSSETKNGKLVGLLQHICMTQILSLIGFPERCQTLSNTKADLDELISLIHCRCNEICVEGFSQSNQHQSHMNKEHKNAETSESLLLLCWCQQLISLSGIGHPSS</sequence>
<feature type="domain" description="C2H2-type" evidence="1">
    <location>
        <begin position="288"/>
        <end position="310"/>
    </location>
</feature>
<dbReference type="InterPro" id="IPR003604">
    <property type="entry name" value="Matrin/U1-like-C_Znf_C2H2"/>
</dbReference>
<reference evidence="2" key="1">
    <citation type="submission" date="2024-06" db="EMBL/GenBank/DDBJ databases">
        <authorList>
            <person name="Liu X."/>
            <person name="Lenzi L."/>
            <person name="Haldenby T S."/>
            <person name="Uol C."/>
        </authorList>
    </citation>
    <scope>NUCLEOTIDE SEQUENCE</scope>
</reference>
<dbReference type="SMART" id="SM00355">
    <property type="entry name" value="ZnF_C2H2"/>
    <property type="match status" value="3"/>
</dbReference>
<comment type="caution">
    <text evidence="2">The sequence shown here is derived from an EMBL/GenBank/DDBJ whole genome shotgun (WGS) entry which is preliminary data.</text>
</comment>
<accession>A0AAV2TXS5</accession>
<dbReference type="GO" id="GO:0008270">
    <property type="term" value="F:zinc ion binding"/>
    <property type="evidence" value="ECO:0007669"/>
    <property type="project" value="InterPro"/>
</dbReference>
<evidence type="ECO:0000313" key="2">
    <source>
        <dbReference type="EMBL" id="CAL5141970.1"/>
    </source>
</evidence>
<protein>
    <recommendedName>
        <fullName evidence="1">C2H2-type domain-containing protein</fullName>
    </recommendedName>
</protein>
<dbReference type="Proteomes" id="UP001497525">
    <property type="component" value="Unassembled WGS sequence"/>
</dbReference>
<dbReference type="EMBL" id="CAXLJL010000933">
    <property type="protein sequence ID" value="CAL5141970.1"/>
    <property type="molecule type" value="Genomic_DNA"/>
</dbReference>
<evidence type="ECO:0000259" key="1">
    <source>
        <dbReference type="PROSITE" id="PS00028"/>
    </source>
</evidence>
<dbReference type="SMART" id="SM00451">
    <property type="entry name" value="ZnF_U1"/>
    <property type="match status" value="2"/>
</dbReference>
<dbReference type="AlphaFoldDB" id="A0AAV2TXS5"/>
<feature type="domain" description="C2H2-type" evidence="1">
    <location>
        <begin position="144"/>
        <end position="166"/>
    </location>
</feature>
<dbReference type="InterPro" id="IPR036236">
    <property type="entry name" value="Znf_C2H2_sf"/>
</dbReference>
<name>A0AAV2TXS5_CALDB</name>
<feature type="domain" description="C2H2-type" evidence="1">
    <location>
        <begin position="98"/>
        <end position="120"/>
    </location>
</feature>
<dbReference type="PANTHER" id="PTHR47487">
    <property type="entry name" value="OS06G0651300 PROTEIN-RELATED"/>
    <property type="match status" value="1"/>
</dbReference>
<dbReference type="PROSITE" id="PS00028">
    <property type="entry name" value="ZINC_FINGER_C2H2_1"/>
    <property type="match status" value="3"/>
</dbReference>
<evidence type="ECO:0000313" key="3">
    <source>
        <dbReference type="Proteomes" id="UP001497525"/>
    </source>
</evidence>
<gene>
    <name evidence="2" type="ORF">CDAUBV1_LOCUS17257</name>
</gene>
<dbReference type="SUPFAM" id="SSF57667">
    <property type="entry name" value="beta-beta-alpha zinc fingers"/>
    <property type="match status" value="2"/>
</dbReference>
<dbReference type="Pfam" id="PF12874">
    <property type="entry name" value="zf-met"/>
    <property type="match status" value="2"/>
</dbReference>
<organism evidence="2 3">
    <name type="scientific">Calicophoron daubneyi</name>
    <name type="common">Rumen fluke</name>
    <name type="synonym">Paramphistomum daubneyi</name>
    <dbReference type="NCBI Taxonomy" id="300641"/>
    <lineage>
        <taxon>Eukaryota</taxon>
        <taxon>Metazoa</taxon>
        <taxon>Spiralia</taxon>
        <taxon>Lophotrochozoa</taxon>
        <taxon>Platyhelminthes</taxon>
        <taxon>Trematoda</taxon>
        <taxon>Digenea</taxon>
        <taxon>Plagiorchiida</taxon>
        <taxon>Pronocephalata</taxon>
        <taxon>Paramphistomoidea</taxon>
        <taxon>Paramphistomidae</taxon>
        <taxon>Calicophoron</taxon>
    </lineage>
</organism>